<dbReference type="AlphaFoldDB" id="A0A3M6PWJ3"/>
<protein>
    <recommendedName>
        <fullName evidence="1">Transcription factor zinc-finger domain-containing protein</fullName>
    </recommendedName>
</protein>
<name>A0A3M6PWJ3_9BURK</name>
<keyword evidence="3" id="KW-1185">Reference proteome</keyword>
<evidence type="ECO:0000313" key="3">
    <source>
        <dbReference type="Proteomes" id="UP000267035"/>
    </source>
</evidence>
<feature type="domain" description="Transcription factor zinc-finger" evidence="1">
    <location>
        <begin position="6"/>
        <end position="46"/>
    </location>
</feature>
<dbReference type="EMBL" id="RDQL01000026">
    <property type="protein sequence ID" value="RMW95449.1"/>
    <property type="molecule type" value="Genomic_DNA"/>
</dbReference>
<dbReference type="Pfam" id="PF13453">
    <property type="entry name" value="Zn_ribbon_TFIIB"/>
    <property type="match status" value="1"/>
</dbReference>
<comment type="caution">
    <text evidence="2">The sequence shown here is derived from an EMBL/GenBank/DDBJ whole genome shotgun (WGS) entry which is preliminary data.</text>
</comment>
<sequence>MHTPACPSCRQPMQALSLEARNGPVELDLCFACHGIWFDRLESLQLSARSVLALFKTLHAHRDAPHSPLRERMHCPRCAEPLTRGSDRTISGSYIVYRCATHGRFSTFSSFMVEKGFVRHLAPAEIERLAQKVRTIHCSSCGASVDLRRDHACPYCRSAFSLLDPQAVEKALERYQQAPAPVDPHARVDETSAAVVLAKERMHQQNRERERQRRREEPGWTEMFQDELWSAGLSLLLRSLARWLK</sequence>
<dbReference type="InterPro" id="IPR027392">
    <property type="entry name" value="TF_Znf"/>
</dbReference>
<evidence type="ECO:0000313" key="2">
    <source>
        <dbReference type="EMBL" id="RMW95449.1"/>
    </source>
</evidence>
<dbReference type="Proteomes" id="UP000267035">
    <property type="component" value="Unassembled WGS sequence"/>
</dbReference>
<evidence type="ECO:0000259" key="1">
    <source>
        <dbReference type="Pfam" id="PF13453"/>
    </source>
</evidence>
<reference evidence="2 3" key="1">
    <citation type="submission" date="2018-10" db="EMBL/GenBank/DDBJ databases">
        <title>Comamonadaceae CDC group NO-1 genome sequencing and assembly.</title>
        <authorList>
            <person name="Bernier A.-M."/>
            <person name="Bernard K."/>
        </authorList>
    </citation>
    <scope>NUCLEOTIDE SEQUENCE [LARGE SCALE GENOMIC DNA]</scope>
    <source>
        <strain evidence="2 3">NML161473</strain>
    </source>
</reference>
<accession>A0A3M6PWJ3</accession>
<organism evidence="2 3">
    <name type="scientific">Allofranklinella schreckenbergeri</name>
    <dbReference type="NCBI Taxonomy" id="1076744"/>
    <lineage>
        <taxon>Bacteria</taxon>
        <taxon>Pseudomonadati</taxon>
        <taxon>Pseudomonadota</taxon>
        <taxon>Betaproteobacteria</taxon>
        <taxon>Burkholderiales</taxon>
        <taxon>Comamonadaceae</taxon>
        <taxon>Allofranklinella</taxon>
    </lineage>
</organism>
<gene>
    <name evidence="2" type="ORF">EBQ25_11900</name>
</gene>
<proteinExistence type="predicted"/>